<evidence type="ECO:0000256" key="5">
    <source>
        <dbReference type="ARBA" id="ARBA00022989"/>
    </source>
</evidence>
<keyword evidence="6 7" id="KW-0472">Membrane</keyword>
<gene>
    <name evidence="9" type="ORF">GMD11_06215</name>
    <name evidence="10" type="ORF">GMD18_05860</name>
</gene>
<comment type="subcellular location">
    <subcellularLocation>
        <location evidence="1">Membrane</location>
        <topology evidence="1">Multi-pass membrane protein</topology>
    </subcellularLocation>
</comment>
<feature type="transmembrane region" description="Helical" evidence="7">
    <location>
        <begin position="88"/>
        <end position="108"/>
    </location>
</feature>
<reference evidence="11 12" key="1">
    <citation type="journal article" date="2019" name="Nat. Med.">
        <title>A library of human gut bacterial isolates paired with longitudinal multiomics data enables mechanistic microbiome research.</title>
        <authorList>
            <person name="Poyet M."/>
            <person name="Groussin M."/>
            <person name="Gibbons S.M."/>
            <person name="Avila-Pacheco J."/>
            <person name="Jiang X."/>
            <person name="Kearney S.M."/>
            <person name="Perrotta A.R."/>
            <person name="Berdy B."/>
            <person name="Zhao S."/>
            <person name="Lieberman T.D."/>
            <person name="Swanson P.K."/>
            <person name="Smith M."/>
            <person name="Roesemann S."/>
            <person name="Alexander J.E."/>
            <person name="Rich S.A."/>
            <person name="Livny J."/>
            <person name="Vlamakis H."/>
            <person name="Clish C."/>
            <person name="Bullock K."/>
            <person name="Deik A."/>
            <person name="Scott J."/>
            <person name="Pierce K.A."/>
            <person name="Xavier R.J."/>
            <person name="Alm E.J."/>
        </authorList>
    </citation>
    <scope>NUCLEOTIDE SEQUENCE [LARGE SCALE GENOMIC DNA]</scope>
    <source>
        <strain evidence="9 12">BIOML-A13</strain>
        <strain evidence="10 11">BIOML-A3</strain>
    </source>
</reference>
<evidence type="ECO:0000256" key="2">
    <source>
        <dbReference type="ARBA" id="ARBA00005551"/>
    </source>
</evidence>
<evidence type="ECO:0000259" key="8">
    <source>
        <dbReference type="PROSITE" id="PS51202"/>
    </source>
</evidence>
<evidence type="ECO:0000256" key="7">
    <source>
        <dbReference type="SAM" id="Phobius"/>
    </source>
</evidence>
<dbReference type="EMBL" id="WNBW01000003">
    <property type="protein sequence ID" value="MTU03920.1"/>
    <property type="molecule type" value="Genomic_DNA"/>
</dbReference>
<keyword evidence="5 7" id="KW-1133">Transmembrane helix</keyword>
<feature type="transmembrane region" description="Helical" evidence="7">
    <location>
        <begin position="501"/>
        <end position="523"/>
    </location>
</feature>
<feature type="transmembrane region" description="Helical" evidence="7">
    <location>
        <begin position="6"/>
        <end position="25"/>
    </location>
</feature>
<accession>A0A7X3BVI6</accession>
<dbReference type="OrthoDB" id="9781411at2"/>
<feature type="transmembrane region" description="Helical" evidence="7">
    <location>
        <begin position="120"/>
        <end position="139"/>
    </location>
</feature>
<dbReference type="InterPro" id="IPR036721">
    <property type="entry name" value="RCK_C_sf"/>
</dbReference>
<feature type="transmembrane region" description="Helical" evidence="7">
    <location>
        <begin position="223"/>
        <end position="239"/>
    </location>
</feature>
<keyword evidence="3" id="KW-0813">Transport</keyword>
<dbReference type="Pfam" id="PF00999">
    <property type="entry name" value="Na_H_Exchanger"/>
    <property type="match status" value="1"/>
</dbReference>
<comment type="caution">
    <text evidence="9">The sequence shown here is derived from an EMBL/GenBank/DDBJ whole genome shotgun (WGS) entry which is preliminary data.</text>
</comment>
<dbReference type="PANTHER" id="PTHR42751">
    <property type="entry name" value="SODIUM/HYDROGEN EXCHANGER FAMILY/TRKA DOMAIN PROTEIN"/>
    <property type="match status" value="1"/>
</dbReference>
<protein>
    <submittedName>
        <fullName evidence="9">Sodium:proton antiporter</fullName>
    </submittedName>
</protein>
<evidence type="ECO:0000313" key="12">
    <source>
        <dbReference type="Proteomes" id="UP000484547"/>
    </source>
</evidence>
<dbReference type="Gene3D" id="3.30.70.1450">
    <property type="entry name" value="Regulator of K+ conductance, C-terminal domain"/>
    <property type="match status" value="2"/>
</dbReference>
<dbReference type="SUPFAM" id="SSF116726">
    <property type="entry name" value="TrkA C-terminal domain-like"/>
    <property type="match status" value="2"/>
</dbReference>
<keyword evidence="11" id="KW-1185">Reference proteome</keyword>
<dbReference type="InterPro" id="IPR006037">
    <property type="entry name" value="RCK_C"/>
</dbReference>
<dbReference type="AlphaFoldDB" id="A0A7X3BVI6"/>
<dbReference type="GO" id="GO:0006813">
    <property type="term" value="P:potassium ion transport"/>
    <property type="evidence" value="ECO:0007669"/>
    <property type="project" value="InterPro"/>
</dbReference>
<dbReference type="GO" id="GO:1902600">
    <property type="term" value="P:proton transmembrane transport"/>
    <property type="evidence" value="ECO:0007669"/>
    <property type="project" value="InterPro"/>
</dbReference>
<dbReference type="PROSITE" id="PS51202">
    <property type="entry name" value="RCK_C"/>
    <property type="match status" value="2"/>
</dbReference>
<evidence type="ECO:0000313" key="10">
    <source>
        <dbReference type="EMBL" id="MTU03920.1"/>
    </source>
</evidence>
<feature type="transmembrane region" description="Helical" evidence="7">
    <location>
        <begin position="333"/>
        <end position="353"/>
    </location>
</feature>
<organism evidence="9 12">
    <name type="scientific">Phascolarctobacterium faecium</name>
    <dbReference type="NCBI Taxonomy" id="33025"/>
    <lineage>
        <taxon>Bacteria</taxon>
        <taxon>Bacillati</taxon>
        <taxon>Bacillota</taxon>
        <taxon>Negativicutes</taxon>
        <taxon>Acidaminococcales</taxon>
        <taxon>Acidaminococcaceae</taxon>
        <taxon>Phascolarctobacterium</taxon>
    </lineage>
</organism>
<feature type="transmembrane region" description="Helical" evidence="7">
    <location>
        <begin position="32"/>
        <end position="49"/>
    </location>
</feature>
<dbReference type="GO" id="GO:0015297">
    <property type="term" value="F:antiporter activity"/>
    <property type="evidence" value="ECO:0007669"/>
    <property type="project" value="InterPro"/>
</dbReference>
<dbReference type="InterPro" id="IPR006153">
    <property type="entry name" value="Cation/H_exchanger_TM"/>
</dbReference>
<feature type="transmembrane region" description="Helical" evidence="7">
    <location>
        <begin position="425"/>
        <end position="447"/>
    </location>
</feature>
<dbReference type="InterPro" id="IPR038770">
    <property type="entry name" value="Na+/solute_symporter_sf"/>
</dbReference>
<keyword evidence="4 7" id="KW-0812">Transmembrane</keyword>
<feature type="transmembrane region" description="Helical" evidence="7">
    <location>
        <begin position="61"/>
        <end position="81"/>
    </location>
</feature>
<feature type="domain" description="RCK C-terminal" evidence="8">
    <location>
        <begin position="689"/>
        <end position="773"/>
    </location>
</feature>
<dbReference type="PANTHER" id="PTHR42751:SF3">
    <property type="entry name" value="SODIUM_GLUTAMATE SYMPORTER"/>
    <property type="match status" value="1"/>
</dbReference>
<feature type="transmembrane region" description="Helical" evidence="7">
    <location>
        <begin position="359"/>
        <end position="382"/>
    </location>
</feature>
<evidence type="ECO:0000313" key="9">
    <source>
        <dbReference type="EMBL" id="MTT75858.1"/>
    </source>
</evidence>
<evidence type="ECO:0000313" key="11">
    <source>
        <dbReference type="Proteomes" id="UP000443070"/>
    </source>
</evidence>
<feature type="transmembrane region" description="Helical" evidence="7">
    <location>
        <begin position="188"/>
        <end position="211"/>
    </location>
</feature>
<dbReference type="RefSeq" id="WP_155163915.1">
    <property type="nucleotide sequence ID" value="NZ_WNBG01000003.1"/>
</dbReference>
<feature type="domain" description="RCK C-terminal" evidence="8">
    <location>
        <begin position="584"/>
        <end position="668"/>
    </location>
</feature>
<sequence>MAHLPPIVADLAMILLVAGITTILFKKLNQPLVLGYIIAGFITGPHFNFFPTVSDTANINAWSEIGVIFLLFALGLEFSFYKLKSVGSTAFIATFVEIGGMLIVGYFTGHILGWDHMDSLFLGGMLAMSSTTIIIKAFEDLKLKGQRFTEMVFGILIVEDIVGIIMMVLLSTLAAASADISTLELIESVMRLLFFLVLWFVLGMYLVPSFFKRAERLMNDETLLVASIGLCLGMVVLATHMGFSAALGAFIMGSLIAEAPSAEKIEHLVKPVKDLFGAVFFVSVGMLVDPALLLEYAVPIIVLVIVTLVGKLLLSGAGVLLSGQNLNTSMHCGFSLAQIGEFSFIIASLGMSLGVISDFLYPIIVAVSVMTTFTTPFFVMAAEPAYQFTKKLLPQRTLEWLDRYTEENPDNNGKDSDWRDFLREYFIRILIFTTMLSAVALGSYYYLQPYLSGKMSAPYSNLLTALLTLVVMAPFLRAVLVNKTNHPELFSTLWFKKRSNHIPLTLLLFLKILIAAAFLYFVFAKLLGLQSLLAALATAGAAYFISSSDWLMGEYLRMESRFLVNLNERHMLKHREALAEAGEEHLYGWFDEELQLARYKICEESPMIGQTLTQLAFRELYGCNILQVSTPEEVIDMPGGHHILQKDSTLLMIGTDSQFKLFDTAINSQRLCMTLVEEPVTMREFMLREDNDKENVSVFLSCAITIDKHSPILGKSLKDTNIRDDWHCLVIGLERGSYTMTNPNVSLVFEKGDLLWVLGKQKMINQLVREEIL</sequence>
<dbReference type="GO" id="GO:0016020">
    <property type="term" value="C:membrane"/>
    <property type="evidence" value="ECO:0007669"/>
    <property type="project" value="UniProtKB-SubCell"/>
</dbReference>
<evidence type="ECO:0000256" key="6">
    <source>
        <dbReference type="ARBA" id="ARBA00023136"/>
    </source>
</evidence>
<feature type="transmembrane region" description="Helical" evidence="7">
    <location>
        <begin position="151"/>
        <end position="176"/>
    </location>
</feature>
<dbReference type="GO" id="GO:0008324">
    <property type="term" value="F:monoatomic cation transmembrane transporter activity"/>
    <property type="evidence" value="ECO:0007669"/>
    <property type="project" value="InterPro"/>
</dbReference>
<evidence type="ECO:0000256" key="1">
    <source>
        <dbReference type="ARBA" id="ARBA00004141"/>
    </source>
</evidence>
<evidence type="ECO:0000256" key="3">
    <source>
        <dbReference type="ARBA" id="ARBA00022448"/>
    </source>
</evidence>
<dbReference type="Proteomes" id="UP000484547">
    <property type="component" value="Unassembled WGS sequence"/>
</dbReference>
<dbReference type="Pfam" id="PF02080">
    <property type="entry name" value="TrkA_C"/>
    <property type="match status" value="2"/>
</dbReference>
<dbReference type="Gene3D" id="1.20.1530.20">
    <property type="match status" value="1"/>
</dbReference>
<dbReference type="EMBL" id="WNBM01000003">
    <property type="protein sequence ID" value="MTT75858.1"/>
    <property type="molecule type" value="Genomic_DNA"/>
</dbReference>
<dbReference type="Proteomes" id="UP000443070">
    <property type="component" value="Unassembled WGS sequence"/>
</dbReference>
<name>A0A7X3BVI6_9FIRM</name>
<feature type="transmembrane region" description="Helical" evidence="7">
    <location>
        <begin position="459"/>
        <end position="480"/>
    </location>
</feature>
<evidence type="ECO:0000256" key="4">
    <source>
        <dbReference type="ARBA" id="ARBA00022692"/>
    </source>
</evidence>
<feature type="transmembrane region" description="Helical" evidence="7">
    <location>
        <begin position="300"/>
        <end position="321"/>
    </location>
</feature>
<comment type="similarity">
    <text evidence="2">Belongs to the monovalent cation:proton antiporter 2 (CPA2) transporter (TC 2.A.37) family.</text>
</comment>
<proteinExistence type="inferred from homology"/>